<dbReference type="eggNOG" id="ENOG502QRE8">
    <property type="taxonomic scope" value="Eukaryota"/>
</dbReference>
<dbReference type="GO" id="GO:0080188">
    <property type="term" value="P:gene silencing by siRNA-directed DNA methylation"/>
    <property type="evidence" value="ECO:0007669"/>
    <property type="project" value="InterPro"/>
</dbReference>
<reference evidence="4 5" key="1">
    <citation type="journal article" date="2013" name="Front. Plant Sci.">
        <title>The Reference Genome of the Halophytic Plant Eutrema salsugineum.</title>
        <authorList>
            <person name="Yang R."/>
            <person name="Jarvis D.E."/>
            <person name="Chen H."/>
            <person name="Beilstein M.A."/>
            <person name="Grimwood J."/>
            <person name="Jenkins J."/>
            <person name="Shu S."/>
            <person name="Prochnik S."/>
            <person name="Xin M."/>
            <person name="Ma C."/>
            <person name="Schmutz J."/>
            <person name="Wing R.A."/>
            <person name="Mitchell-Olds T."/>
            <person name="Schumaker K.S."/>
            <person name="Wang X."/>
        </authorList>
    </citation>
    <scope>NUCLEOTIDE SEQUENCE [LARGE SCALE GENOMIC DNA]</scope>
</reference>
<dbReference type="OrthoDB" id="1892195at2759"/>
<evidence type="ECO:0000256" key="1">
    <source>
        <dbReference type="SAM" id="Coils"/>
    </source>
</evidence>
<dbReference type="Proteomes" id="UP000030689">
    <property type="component" value="Unassembled WGS sequence"/>
</dbReference>
<evidence type="ECO:0000313" key="5">
    <source>
        <dbReference type="Proteomes" id="UP000030689"/>
    </source>
</evidence>
<sequence length="267" mass="31582">NLRDKKEAPTEMERQRLDEGNKKKLGSLDQRKTDDCFVRLVEEQKKEKEETLNKIHQLEKELDCKDKLEMETQELKGKLQVMNEELEEKCFELENLECIEWALVIKERQSNAELQDAREALIKELRELVSDRTSITIKKMGELDEEPFIKACKERFTGEEADVQHAMLFSKWQENLKVAAWHPFKRVGTGDQMQEVVYEEDKQLKSLREEWGENVKNAVKTALEELNEFNASGRYPVPQLWNLKEKRRATLKEVVEYMTLQIKNLTH</sequence>
<dbReference type="InterPro" id="IPR045177">
    <property type="entry name" value="FDM1-5/IDN2"/>
</dbReference>
<dbReference type="PANTHER" id="PTHR21596">
    <property type="entry name" value="RIBONUCLEASE P SUBUNIT P38"/>
    <property type="match status" value="1"/>
</dbReference>
<feature type="domain" description="Factor of DNA methylation 1-5/IDN2" evidence="3">
    <location>
        <begin position="138"/>
        <end position="265"/>
    </location>
</feature>
<dbReference type="OMA" id="ALWITQE"/>
<keyword evidence="5" id="KW-1185">Reference proteome</keyword>
<dbReference type="KEGG" id="eus:EUTSA_v10024003mg"/>
<keyword evidence="1" id="KW-0175">Coiled coil</keyword>
<evidence type="ECO:0000259" key="3">
    <source>
        <dbReference type="Pfam" id="PF03469"/>
    </source>
</evidence>
<feature type="non-terminal residue" evidence="4">
    <location>
        <position position="1"/>
    </location>
</feature>
<accession>V4KCU2</accession>
<dbReference type="Gramene" id="ESQ28964">
    <property type="protein sequence ID" value="ESQ28964"/>
    <property type="gene ID" value="EUTSA_v10024003mg"/>
</dbReference>
<evidence type="ECO:0000313" key="4">
    <source>
        <dbReference type="EMBL" id="ESQ28964.1"/>
    </source>
</evidence>
<feature type="region of interest" description="Disordered" evidence="2">
    <location>
        <begin position="1"/>
        <end position="28"/>
    </location>
</feature>
<proteinExistence type="predicted"/>
<evidence type="ECO:0000256" key="2">
    <source>
        <dbReference type="SAM" id="MobiDB-lite"/>
    </source>
</evidence>
<dbReference type="AlphaFoldDB" id="V4KCU2"/>
<dbReference type="EMBL" id="KI517881">
    <property type="protein sequence ID" value="ESQ28964.1"/>
    <property type="molecule type" value="Genomic_DNA"/>
</dbReference>
<protein>
    <recommendedName>
        <fullName evidence="3">Factor of DNA methylation 1-5/IDN2 domain-containing protein</fullName>
    </recommendedName>
</protein>
<dbReference type="InterPro" id="IPR005379">
    <property type="entry name" value="FDM1-5/IDN2_XH"/>
</dbReference>
<dbReference type="Pfam" id="PF03469">
    <property type="entry name" value="XH"/>
    <property type="match status" value="1"/>
</dbReference>
<feature type="coiled-coil region" evidence="1">
    <location>
        <begin position="38"/>
        <end position="131"/>
    </location>
</feature>
<gene>
    <name evidence="4" type="ORF">EUTSA_v10024003mg</name>
</gene>
<dbReference type="PANTHER" id="PTHR21596:SF53">
    <property type="entry name" value="FACTOR OF DNA METHYLATION 5-RELATED"/>
    <property type="match status" value="1"/>
</dbReference>
<name>V4KCU2_EUTSA</name>
<organism evidence="4 5">
    <name type="scientific">Eutrema salsugineum</name>
    <name type="common">Saltwater cress</name>
    <name type="synonym">Sisymbrium salsugineum</name>
    <dbReference type="NCBI Taxonomy" id="72664"/>
    <lineage>
        <taxon>Eukaryota</taxon>
        <taxon>Viridiplantae</taxon>
        <taxon>Streptophyta</taxon>
        <taxon>Embryophyta</taxon>
        <taxon>Tracheophyta</taxon>
        <taxon>Spermatophyta</taxon>
        <taxon>Magnoliopsida</taxon>
        <taxon>eudicotyledons</taxon>
        <taxon>Gunneridae</taxon>
        <taxon>Pentapetalae</taxon>
        <taxon>rosids</taxon>
        <taxon>malvids</taxon>
        <taxon>Brassicales</taxon>
        <taxon>Brassicaceae</taxon>
        <taxon>Eutremeae</taxon>
        <taxon>Eutrema</taxon>
    </lineage>
</organism>
<feature type="compositionally biased region" description="Basic and acidic residues" evidence="2">
    <location>
        <begin position="1"/>
        <end position="22"/>
    </location>
</feature>
<dbReference type="STRING" id="72664.V4KCU2"/>